<proteinExistence type="inferred from homology"/>
<dbReference type="InterPro" id="IPR004843">
    <property type="entry name" value="Calcineurin-like_PHP"/>
</dbReference>
<organism evidence="6 7">
    <name type="scientific">Phenylobacterium haematophilum</name>
    <dbReference type="NCBI Taxonomy" id="98513"/>
    <lineage>
        <taxon>Bacteria</taxon>
        <taxon>Pseudomonadati</taxon>
        <taxon>Pseudomonadota</taxon>
        <taxon>Alphaproteobacteria</taxon>
        <taxon>Caulobacterales</taxon>
        <taxon>Caulobacteraceae</taxon>
        <taxon>Phenylobacterium</taxon>
    </lineage>
</organism>
<keyword evidence="7" id="KW-1185">Reference proteome</keyword>
<dbReference type="RefSeq" id="WP_221220925.1">
    <property type="nucleotide sequence ID" value="NZ_JACIDK010000002.1"/>
</dbReference>
<sequence>MIRLAHLSDIHFGGENVAAVEGAAEILRQGGFDLTIVSGDLTQFGAVGEFEAAAAWLASVPGPQLVCPGNHDAPYLAWWERFFAPFGRFSRLIGPAEAQTFAGAGLAVYGLNTARGVQPRANWSKGQISRAQSREALAWLAAAPGEALRVAVVHHPLVEMIGGPMTGKVWGGEAAARALAEGGVDLVLSGHIHAPFVWPYPFGGGCAHAVGAGTLSVRERGVVPSFNLIEAEADQIRIIAQGWSGSRFKPLRTWAVDRRKQNARPG</sequence>
<comment type="caution">
    <text evidence="6">The sequence shown here is derived from an EMBL/GenBank/DDBJ whole genome shotgun (WGS) entry which is preliminary data.</text>
</comment>
<evidence type="ECO:0000259" key="5">
    <source>
        <dbReference type="Pfam" id="PF00149"/>
    </source>
</evidence>
<dbReference type="InterPro" id="IPR050884">
    <property type="entry name" value="CNP_phosphodiesterase-III"/>
</dbReference>
<reference evidence="6 7" key="1">
    <citation type="submission" date="2020-08" db="EMBL/GenBank/DDBJ databases">
        <title>Genomic Encyclopedia of Type Strains, Phase IV (KMG-IV): sequencing the most valuable type-strain genomes for metagenomic binning, comparative biology and taxonomic classification.</title>
        <authorList>
            <person name="Goeker M."/>
        </authorList>
    </citation>
    <scope>NUCLEOTIDE SEQUENCE [LARGE SCALE GENOMIC DNA]</scope>
    <source>
        <strain evidence="6 7">DSM 21793</strain>
    </source>
</reference>
<dbReference type="Pfam" id="PF00149">
    <property type="entry name" value="Metallophos"/>
    <property type="match status" value="1"/>
</dbReference>
<evidence type="ECO:0000256" key="4">
    <source>
        <dbReference type="ARBA" id="ARBA00025742"/>
    </source>
</evidence>
<evidence type="ECO:0000313" key="6">
    <source>
        <dbReference type="EMBL" id="MBB3890894.1"/>
    </source>
</evidence>
<dbReference type="Gene3D" id="3.60.21.10">
    <property type="match status" value="1"/>
</dbReference>
<dbReference type="GO" id="GO:0016787">
    <property type="term" value="F:hydrolase activity"/>
    <property type="evidence" value="ECO:0007669"/>
    <property type="project" value="UniProtKB-KW"/>
</dbReference>
<keyword evidence="1" id="KW-0479">Metal-binding</keyword>
<dbReference type="PANTHER" id="PTHR42988:SF2">
    <property type="entry name" value="CYCLIC NUCLEOTIDE PHOSPHODIESTERASE CBUA0032-RELATED"/>
    <property type="match status" value="1"/>
</dbReference>
<keyword evidence="2" id="KW-0378">Hydrolase</keyword>
<dbReference type="GO" id="GO:0046872">
    <property type="term" value="F:metal ion binding"/>
    <property type="evidence" value="ECO:0007669"/>
    <property type="project" value="UniProtKB-KW"/>
</dbReference>
<name>A0A839ZXV7_9CAUL</name>
<accession>A0A839ZXV7</accession>
<dbReference type="Proteomes" id="UP000530564">
    <property type="component" value="Unassembled WGS sequence"/>
</dbReference>
<dbReference type="InterPro" id="IPR029052">
    <property type="entry name" value="Metallo-depent_PP-like"/>
</dbReference>
<evidence type="ECO:0000256" key="2">
    <source>
        <dbReference type="ARBA" id="ARBA00022801"/>
    </source>
</evidence>
<dbReference type="EMBL" id="JACIDK010000002">
    <property type="protein sequence ID" value="MBB3890894.1"/>
    <property type="molecule type" value="Genomic_DNA"/>
</dbReference>
<dbReference type="PANTHER" id="PTHR42988">
    <property type="entry name" value="PHOSPHOHYDROLASE"/>
    <property type="match status" value="1"/>
</dbReference>
<gene>
    <name evidence="6" type="ORF">GGQ61_001611</name>
</gene>
<evidence type="ECO:0000256" key="1">
    <source>
        <dbReference type="ARBA" id="ARBA00022723"/>
    </source>
</evidence>
<protein>
    <submittedName>
        <fullName evidence="6">3',5'-cyclic AMP phosphodiesterase CpdA</fullName>
    </submittedName>
</protein>
<feature type="domain" description="Calcineurin-like phosphoesterase" evidence="5">
    <location>
        <begin position="2"/>
        <end position="195"/>
    </location>
</feature>
<dbReference type="AlphaFoldDB" id="A0A839ZXV7"/>
<comment type="similarity">
    <text evidence="4">Belongs to the cyclic nucleotide phosphodiesterase class-III family.</text>
</comment>
<dbReference type="SUPFAM" id="SSF56300">
    <property type="entry name" value="Metallo-dependent phosphatases"/>
    <property type="match status" value="1"/>
</dbReference>
<evidence type="ECO:0000313" key="7">
    <source>
        <dbReference type="Proteomes" id="UP000530564"/>
    </source>
</evidence>
<keyword evidence="3" id="KW-0408">Iron</keyword>
<evidence type="ECO:0000256" key="3">
    <source>
        <dbReference type="ARBA" id="ARBA00023004"/>
    </source>
</evidence>